<sequence length="668" mass="75943">MDFSPAEDLVERLEVEVEETGSGIGLEDLDSDTEFSAALSATKSMADIRNLLRARPQPERYALAIQHLLDAKWKTEHLEQLLTDQLLDCQELESRLQIIQHICKHHDSRYPDLLRMIRSEVALGRVRRKELEALFHHLPMVRFGEDEDISQSARNIRIARHYGHLVAAVTMSPNLNLDEIDSRIYHDISLLLRDVPLLTEVASVSKLLLDEVPHVVLDNISQALQKWIDRACSRTKVKEHNRDIDNMASFLESLPPNAFVALVTRTSEVICAPGTKDASKQQQLTVWSTLLKRMSPKTAVLDSRLWIDSISYSRDMNSTTLTEKQSIFIRLWIISILSTKTLRFQTSDVHQTLLRNLFFDFQNLTPDDDYLESLISTANSLPLRVPQLLSTLINMAPIANSNVSVIRASLAPSRLSSSLSALLSDSLYAFQHDTIYRSSSAYLTDNISRISERINSNLTQFVRYACNLILHDESAPKLFIRLLRHNQPFKIALTFSANPKVAKSSNHNLSAFPLPLESLLVIEMIASSFAITPTLTPRQAYRKVRWCYLFLHRHGAPITPAITRALYHAGISRYKNRGLSPEQFDWIMKKVTEVEGKETATSLAVGGDEGYENIIKKCIAQEGEGQKDGRRIEQGIGRPPHEFNKEQKILRLKTAVREPRQLVRKFQM</sequence>
<reference evidence="1 2" key="2">
    <citation type="submission" date="2015-05" db="EMBL/GenBank/DDBJ databases">
        <authorList>
            <person name="Morales-Cruz A."/>
            <person name="Amrine K.C."/>
            <person name="Cantu D."/>
        </authorList>
    </citation>
    <scope>NUCLEOTIDE SEQUENCE [LARGE SCALE GENOMIC DNA]</scope>
    <source>
        <strain evidence="1">UCRPC4</strain>
    </source>
</reference>
<proteinExistence type="predicted"/>
<accession>A0A0G2E8L3</accession>
<gene>
    <name evidence="1" type="ORF">UCRPC4_g04689</name>
</gene>
<organism evidence="1 2">
    <name type="scientific">Phaeomoniella chlamydospora</name>
    <name type="common">Phaeoacremonium chlamydosporum</name>
    <dbReference type="NCBI Taxonomy" id="158046"/>
    <lineage>
        <taxon>Eukaryota</taxon>
        <taxon>Fungi</taxon>
        <taxon>Dikarya</taxon>
        <taxon>Ascomycota</taxon>
        <taxon>Pezizomycotina</taxon>
        <taxon>Eurotiomycetes</taxon>
        <taxon>Chaetothyriomycetidae</taxon>
        <taxon>Phaeomoniellales</taxon>
        <taxon>Phaeomoniellaceae</taxon>
        <taxon>Phaeomoniella</taxon>
    </lineage>
</organism>
<evidence type="ECO:0000313" key="1">
    <source>
        <dbReference type="EMBL" id="KKY18929.1"/>
    </source>
</evidence>
<comment type="caution">
    <text evidence="1">The sequence shown here is derived from an EMBL/GenBank/DDBJ whole genome shotgun (WGS) entry which is preliminary data.</text>
</comment>
<dbReference type="Proteomes" id="UP000053317">
    <property type="component" value="Unassembled WGS sequence"/>
</dbReference>
<protein>
    <submittedName>
        <fullName evidence="1">Uncharacterized protein</fullName>
    </submittedName>
</protein>
<reference evidence="1 2" key="1">
    <citation type="submission" date="2015-05" db="EMBL/GenBank/DDBJ databases">
        <title>Distinctive expansion of gene families associated with plant cell wall degradation and secondary metabolism in the genomes of grapevine trunk pathogens.</title>
        <authorList>
            <person name="Lawrence D.P."/>
            <person name="Travadon R."/>
            <person name="Rolshausen P.E."/>
            <person name="Baumgartner K."/>
        </authorList>
    </citation>
    <scope>NUCLEOTIDE SEQUENCE [LARGE SCALE GENOMIC DNA]</scope>
    <source>
        <strain evidence="1">UCRPC4</strain>
    </source>
</reference>
<keyword evidence="2" id="KW-1185">Reference proteome</keyword>
<dbReference type="OrthoDB" id="2013972at2759"/>
<dbReference type="AlphaFoldDB" id="A0A0G2E8L3"/>
<name>A0A0G2E8L3_PHACM</name>
<evidence type="ECO:0000313" key="2">
    <source>
        <dbReference type="Proteomes" id="UP000053317"/>
    </source>
</evidence>
<dbReference type="EMBL" id="LCWF01000112">
    <property type="protein sequence ID" value="KKY18929.1"/>
    <property type="molecule type" value="Genomic_DNA"/>
</dbReference>